<organism evidence="5 6">
    <name type="scientific">Candidatus Phytoplasma melaleucae</name>
    <dbReference type="NCBI Taxonomy" id="2982630"/>
    <lineage>
        <taxon>Bacteria</taxon>
        <taxon>Bacillati</taxon>
        <taxon>Mycoplasmatota</taxon>
        <taxon>Mollicutes</taxon>
        <taxon>Acholeplasmatales</taxon>
        <taxon>Acholeplasmataceae</taxon>
        <taxon>Candidatus Phytoplasma</taxon>
    </lineage>
</organism>
<keyword evidence="1 5" id="KW-0808">Transferase</keyword>
<dbReference type="EMBL" id="JAOSID010000001">
    <property type="protein sequence ID" value="MDO8167895.1"/>
    <property type="molecule type" value="Genomic_DNA"/>
</dbReference>
<evidence type="ECO:0000259" key="4">
    <source>
        <dbReference type="Pfam" id="PF01648"/>
    </source>
</evidence>
<name>A0ABT9DCQ9_9MOLU</name>
<keyword evidence="3" id="KW-0460">Magnesium</keyword>
<dbReference type="InterPro" id="IPR004568">
    <property type="entry name" value="Ppantetheine-prot_Trfase_dom"/>
</dbReference>
<keyword evidence="2" id="KW-0479">Metal-binding</keyword>
<comment type="caution">
    <text evidence="5">The sequence shown here is derived from an EMBL/GenBank/DDBJ whole genome shotgun (WGS) entry which is preliminary data.</text>
</comment>
<feature type="domain" description="4'-phosphopantetheinyl transferase" evidence="4">
    <location>
        <begin position="4"/>
        <end position="110"/>
    </location>
</feature>
<dbReference type="Gene3D" id="3.90.470.20">
    <property type="entry name" value="4'-phosphopantetheinyl transferase domain"/>
    <property type="match status" value="1"/>
</dbReference>
<evidence type="ECO:0000313" key="6">
    <source>
        <dbReference type="Proteomes" id="UP001172036"/>
    </source>
</evidence>
<evidence type="ECO:0000313" key="5">
    <source>
        <dbReference type="EMBL" id="MDO8167895.1"/>
    </source>
</evidence>
<reference evidence="5 6" key="1">
    <citation type="journal article" date="2023" name="Int. J. Syst. Evol. Microbiol.">
        <title>The observation of taxonomic boundaries for the 16SrII and 16SrXXV phytoplasmas using genome-based delimitation.</title>
        <authorList>
            <person name="Rodrigues Jardim B."/>
            <person name="Tran-Nguyen L.T.T."/>
            <person name="Gambley C."/>
            <person name="Al-Sadi A.M."/>
            <person name="Al-Subhi A.M."/>
            <person name="Foissac X."/>
            <person name="Salar P."/>
            <person name="Cai H."/>
            <person name="Yang J.Y."/>
            <person name="Davis R."/>
            <person name="Jones L."/>
            <person name="Rodoni B."/>
            <person name="Constable F.E."/>
        </authorList>
    </citation>
    <scope>NUCLEOTIDE SEQUENCE [LARGE SCALE GENOMIC DNA]</scope>
    <source>
        <strain evidence="5">BAWM-155c</strain>
    </source>
</reference>
<protein>
    <submittedName>
        <fullName evidence="5">4'-phosphopantetheinyl transferase superfamily protein</fullName>
    </submittedName>
</protein>
<evidence type="ECO:0000256" key="3">
    <source>
        <dbReference type="ARBA" id="ARBA00022842"/>
    </source>
</evidence>
<dbReference type="InterPro" id="IPR008278">
    <property type="entry name" value="4-PPantetheinyl_Trfase_dom"/>
</dbReference>
<dbReference type="NCBIfam" id="TIGR00556">
    <property type="entry name" value="pantethn_trn"/>
    <property type="match status" value="1"/>
</dbReference>
<gene>
    <name evidence="5" type="ORF">OC680_00140</name>
</gene>
<accession>A0ABT9DCQ9</accession>
<sequence length="113" mass="13050">MKNIGIDLVEMKTIKKIGVQKIANRILSKLEYQIYNKILSVKRKCHFVAGRWAAKEAIFKVYSKGNLCNNYYDWSILNDEKNGSPYVIDFYNNQVMISITHTDNYALALAILV</sequence>
<dbReference type="Proteomes" id="UP001172036">
    <property type="component" value="Unassembled WGS sequence"/>
</dbReference>
<dbReference type="GO" id="GO:0016740">
    <property type="term" value="F:transferase activity"/>
    <property type="evidence" value="ECO:0007669"/>
    <property type="project" value="UniProtKB-KW"/>
</dbReference>
<dbReference type="InterPro" id="IPR037143">
    <property type="entry name" value="4-PPantetheinyl_Trfase_dom_sf"/>
</dbReference>
<dbReference type="Pfam" id="PF01648">
    <property type="entry name" value="ACPS"/>
    <property type="match status" value="1"/>
</dbReference>
<dbReference type="SUPFAM" id="SSF56214">
    <property type="entry name" value="4'-phosphopantetheinyl transferase"/>
    <property type="match status" value="1"/>
</dbReference>
<evidence type="ECO:0000256" key="1">
    <source>
        <dbReference type="ARBA" id="ARBA00022679"/>
    </source>
</evidence>
<evidence type="ECO:0000256" key="2">
    <source>
        <dbReference type="ARBA" id="ARBA00022723"/>
    </source>
</evidence>
<dbReference type="RefSeq" id="WP_304515096.1">
    <property type="nucleotide sequence ID" value="NZ_JAOSID010000001.1"/>
</dbReference>
<keyword evidence="6" id="KW-1185">Reference proteome</keyword>
<proteinExistence type="predicted"/>